<name>A0A1Q8CNG3_9PSEU</name>
<sequence length="116" mass="12493">MAAHTERPEGVEQHRRRGAAEVRATVVGVLAGLVRWVGLAFALVLVIHVLLTVGRANPDNGITVFFADAAQPLALAFRSLFTPENGDLRVLVNFGLAALFWLIGSAVLARLIRRLG</sequence>
<evidence type="ECO:0000313" key="2">
    <source>
        <dbReference type="EMBL" id="OLF15889.1"/>
    </source>
</evidence>
<feature type="transmembrane region" description="Helical" evidence="1">
    <location>
        <begin position="24"/>
        <end position="51"/>
    </location>
</feature>
<evidence type="ECO:0000256" key="1">
    <source>
        <dbReference type="SAM" id="Phobius"/>
    </source>
</evidence>
<feature type="transmembrane region" description="Helical" evidence="1">
    <location>
        <begin position="90"/>
        <end position="112"/>
    </location>
</feature>
<accession>A0A1Q8CNG3</accession>
<dbReference type="OrthoDB" id="5192539at2"/>
<dbReference type="AlphaFoldDB" id="A0A1Q8CNG3"/>
<organism evidence="2 3">
    <name type="scientific">Actinophytocola xanthii</name>
    <dbReference type="NCBI Taxonomy" id="1912961"/>
    <lineage>
        <taxon>Bacteria</taxon>
        <taxon>Bacillati</taxon>
        <taxon>Actinomycetota</taxon>
        <taxon>Actinomycetes</taxon>
        <taxon>Pseudonocardiales</taxon>
        <taxon>Pseudonocardiaceae</taxon>
    </lineage>
</organism>
<dbReference type="RefSeq" id="WP_075127132.1">
    <property type="nucleotide sequence ID" value="NZ_MSIE01000035.1"/>
</dbReference>
<gene>
    <name evidence="2" type="ORF">BU204_19440</name>
</gene>
<dbReference type="EMBL" id="MSIE01000035">
    <property type="protein sequence ID" value="OLF15889.1"/>
    <property type="molecule type" value="Genomic_DNA"/>
</dbReference>
<keyword evidence="3" id="KW-1185">Reference proteome</keyword>
<keyword evidence="1" id="KW-0812">Transmembrane</keyword>
<evidence type="ECO:0008006" key="4">
    <source>
        <dbReference type="Google" id="ProtNLM"/>
    </source>
</evidence>
<reference evidence="2 3" key="1">
    <citation type="submission" date="2016-12" db="EMBL/GenBank/DDBJ databases">
        <title>The draft genome sequence of Actinophytocola sp. 11-183.</title>
        <authorList>
            <person name="Wang W."/>
            <person name="Yuan L."/>
        </authorList>
    </citation>
    <scope>NUCLEOTIDE SEQUENCE [LARGE SCALE GENOMIC DNA]</scope>
    <source>
        <strain evidence="2 3">11-183</strain>
    </source>
</reference>
<comment type="caution">
    <text evidence="2">The sequence shown here is derived from an EMBL/GenBank/DDBJ whole genome shotgun (WGS) entry which is preliminary data.</text>
</comment>
<evidence type="ECO:0000313" key="3">
    <source>
        <dbReference type="Proteomes" id="UP000185596"/>
    </source>
</evidence>
<dbReference type="Proteomes" id="UP000185596">
    <property type="component" value="Unassembled WGS sequence"/>
</dbReference>
<keyword evidence="1" id="KW-1133">Transmembrane helix</keyword>
<proteinExistence type="predicted"/>
<keyword evidence="1" id="KW-0472">Membrane</keyword>
<dbReference type="STRING" id="1912961.BU204_19440"/>
<protein>
    <recommendedName>
        <fullName evidence="4">YggT family protein</fullName>
    </recommendedName>
</protein>